<reference evidence="10 11" key="1">
    <citation type="submission" date="2019-07" db="EMBL/GenBank/DDBJ databases">
        <title>Reinekea sp. strain SSH23 genome sequencing and assembly.</title>
        <authorList>
            <person name="Kim I."/>
        </authorList>
    </citation>
    <scope>NUCLEOTIDE SEQUENCE [LARGE SCALE GENOMIC DNA]</scope>
    <source>
        <strain evidence="10 11">SSH23</strain>
    </source>
</reference>
<feature type="transmembrane region" description="Helical" evidence="9">
    <location>
        <begin position="148"/>
        <end position="179"/>
    </location>
</feature>
<dbReference type="AlphaFoldDB" id="A0A5C8ZCR4"/>
<comment type="subcellular location">
    <subcellularLocation>
        <location evidence="1">Cell membrane</location>
        <topology evidence="1">Multi-pass membrane protein</topology>
    </subcellularLocation>
</comment>
<gene>
    <name evidence="10" type="ORF">FME95_04740</name>
</gene>
<dbReference type="EMBL" id="VKAD01000001">
    <property type="protein sequence ID" value="TXR54961.1"/>
    <property type="molecule type" value="Genomic_DNA"/>
</dbReference>
<name>A0A5C8ZCR4_9GAMM</name>
<organism evidence="10 11">
    <name type="scientific">Reinekea thalattae</name>
    <dbReference type="NCBI Taxonomy" id="2593301"/>
    <lineage>
        <taxon>Bacteria</taxon>
        <taxon>Pseudomonadati</taxon>
        <taxon>Pseudomonadota</taxon>
        <taxon>Gammaproteobacteria</taxon>
        <taxon>Oceanospirillales</taxon>
        <taxon>Saccharospirillaceae</taxon>
        <taxon>Reinekea</taxon>
    </lineage>
</organism>
<feature type="transmembrane region" description="Helical" evidence="9">
    <location>
        <begin position="113"/>
        <end position="136"/>
    </location>
</feature>
<dbReference type="Proteomes" id="UP000321764">
    <property type="component" value="Unassembled WGS sequence"/>
</dbReference>
<evidence type="ECO:0000256" key="2">
    <source>
        <dbReference type="ARBA" id="ARBA00010735"/>
    </source>
</evidence>
<keyword evidence="3" id="KW-0813">Transport</keyword>
<keyword evidence="7 9" id="KW-0472">Membrane</keyword>
<dbReference type="PANTHER" id="PTHR34979:SF1">
    <property type="entry name" value="INNER MEMBRANE PROTEIN YGAZ"/>
    <property type="match status" value="1"/>
</dbReference>
<feature type="region of interest" description="Disordered" evidence="8">
    <location>
        <begin position="216"/>
        <end position="242"/>
    </location>
</feature>
<evidence type="ECO:0000313" key="11">
    <source>
        <dbReference type="Proteomes" id="UP000321764"/>
    </source>
</evidence>
<evidence type="ECO:0000256" key="3">
    <source>
        <dbReference type="ARBA" id="ARBA00022448"/>
    </source>
</evidence>
<keyword evidence="4" id="KW-1003">Cell membrane</keyword>
<keyword evidence="6 9" id="KW-1133">Transmembrane helix</keyword>
<evidence type="ECO:0000313" key="10">
    <source>
        <dbReference type="EMBL" id="TXR54961.1"/>
    </source>
</evidence>
<evidence type="ECO:0000256" key="7">
    <source>
        <dbReference type="ARBA" id="ARBA00023136"/>
    </source>
</evidence>
<dbReference type="GO" id="GO:1903785">
    <property type="term" value="P:L-valine transmembrane transport"/>
    <property type="evidence" value="ECO:0007669"/>
    <property type="project" value="TreeGrafter"/>
</dbReference>
<comment type="similarity">
    <text evidence="2">Belongs to the AzlC family.</text>
</comment>
<feature type="transmembrane region" description="Helical" evidence="9">
    <location>
        <begin position="55"/>
        <end position="74"/>
    </location>
</feature>
<evidence type="ECO:0000256" key="1">
    <source>
        <dbReference type="ARBA" id="ARBA00004651"/>
    </source>
</evidence>
<evidence type="ECO:0000256" key="4">
    <source>
        <dbReference type="ARBA" id="ARBA00022475"/>
    </source>
</evidence>
<evidence type="ECO:0000256" key="9">
    <source>
        <dbReference type="SAM" id="Phobius"/>
    </source>
</evidence>
<sequence>MPLSIAVIPWGVIAGSYAVDAGLNIIQAQMMSAVLFAGSAQLVAAEMFKNQTAMIAMLLAVLIITTRHFLYSLAMRDRLSRLPTRWRLLLGFLLTDELFSVCGSQKPEAFDRWYAFGVGASFYLVWNLASSVGIFLGSRFTGLDQLGLDFAVAATFIAIVVPSIKSSPIVACVLTALVLSMLLHWFGVPSALLISALVAMLVGYLTETLQTRLQHKQQASAEPAESQPISTGSKPIIEGAEQ</sequence>
<feature type="transmembrane region" description="Helical" evidence="9">
    <location>
        <begin position="185"/>
        <end position="206"/>
    </location>
</feature>
<keyword evidence="11" id="KW-1185">Reference proteome</keyword>
<keyword evidence="5 9" id="KW-0812">Transmembrane</keyword>
<evidence type="ECO:0000256" key="6">
    <source>
        <dbReference type="ARBA" id="ARBA00022989"/>
    </source>
</evidence>
<dbReference type="GO" id="GO:0005886">
    <property type="term" value="C:plasma membrane"/>
    <property type="evidence" value="ECO:0007669"/>
    <property type="project" value="UniProtKB-SubCell"/>
</dbReference>
<comment type="caution">
    <text evidence="10">The sequence shown here is derived from an EMBL/GenBank/DDBJ whole genome shotgun (WGS) entry which is preliminary data.</text>
</comment>
<evidence type="ECO:0000256" key="5">
    <source>
        <dbReference type="ARBA" id="ARBA00022692"/>
    </source>
</evidence>
<protein>
    <submittedName>
        <fullName evidence="10">AzlC family ABC transporter permease</fullName>
    </submittedName>
</protein>
<dbReference type="OrthoDB" id="9803444at2"/>
<dbReference type="PANTHER" id="PTHR34979">
    <property type="entry name" value="INNER MEMBRANE PROTEIN YGAZ"/>
    <property type="match status" value="1"/>
</dbReference>
<dbReference type="Pfam" id="PF03591">
    <property type="entry name" value="AzlC"/>
    <property type="match status" value="1"/>
</dbReference>
<accession>A0A5C8ZCR4</accession>
<evidence type="ECO:0000256" key="8">
    <source>
        <dbReference type="SAM" id="MobiDB-lite"/>
    </source>
</evidence>
<dbReference type="InterPro" id="IPR011606">
    <property type="entry name" value="Brnchd-chn_aa_trnsp_permease"/>
</dbReference>
<proteinExistence type="inferred from homology"/>